<name>A0A284VJR2_9EURY</name>
<dbReference type="Pfam" id="PF12704">
    <property type="entry name" value="MacB_PCD"/>
    <property type="match status" value="1"/>
</dbReference>
<feature type="domain" description="ABC3 transporter permease C-terminal" evidence="8">
    <location>
        <begin position="228"/>
        <end position="342"/>
    </location>
</feature>
<dbReference type="InterPro" id="IPR025857">
    <property type="entry name" value="MacB_PCD"/>
</dbReference>
<dbReference type="InterPro" id="IPR003838">
    <property type="entry name" value="ABC3_permease_C"/>
</dbReference>
<evidence type="ECO:0000313" key="10">
    <source>
        <dbReference type="EMBL" id="SNQ59490.1"/>
    </source>
</evidence>
<feature type="transmembrane region" description="Helical" evidence="7">
    <location>
        <begin position="271"/>
        <end position="294"/>
    </location>
</feature>
<evidence type="ECO:0000313" key="11">
    <source>
        <dbReference type="Proteomes" id="UP000218615"/>
    </source>
</evidence>
<evidence type="ECO:0000259" key="9">
    <source>
        <dbReference type="Pfam" id="PF12704"/>
    </source>
</evidence>
<keyword evidence="2" id="KW-1003">Cell membrane</keyword>
<dbReference type="RefSeq" id="WP_096203856.1">
    <property type="nucleotide sequence ID" value="NZ_FZMP01000024.1"/>
</dbReference>
<dbReference type="OrthoDB" id="11469at2157"/>
<evidence type="ECO:0000256" key="3">
    <source>
        <dbReference type="ARBA" id="ARBA00022692"/>
    </source>
</evidence>
<gene>
    <name evidence="10" type="ORF">MNV_120057</name>
</gene>
<dbReference type="GO" id="GO:0005886">
    <property type="term" value="C:plasma membrane"/>
    <property type="evidence" value="ECO:0007669"/>
    <property type="project" value="UniProtKB-SubCell"/>
</dbReference>
<reference evidence="11" key="1">
    <citation type="submission" date="2017-06" db="EMBL/GenBank/DDBJ databases">
        <authorList>
            <person name="Cremers G."/>
        </authorList>
    </citation>
    <scope>NUCLEOTIDE SEQUENCE [LARGE SCALE GENOMIC DNA]</scope>
</reference>
<dbReference type="Pfam" id="PF02687">
    <property type="entry name" value="FtsX"/>
    <property type="match status" value="1"/>
</dbReference>
<dbReference type="PANTHER" id="PTHR30572">
    <property type="entry name" value="MEMBRANE COMPONENT OF TRANSPORTER-RELATED"/>
    <property type="match status" value="1"/>
</dbReference>
<feature type="transmembrane region" description="Helical" evidence="7">
    <location>
        <begin position="224"/>
        <end position="250"/>
    </location>
</feature>
<dbReference type="GO" id="GO:0022857">
    <property type="term" value="F:transmembrane transporter activity"/>
    <property type="evidence" value="ECO:0007669"/>
    <property type="project" value="TreeGrafter"/>
</dbReference>
<evidence type="ECO:0000256" key="2">
    <source>
        <dbReference type="ARBA" id="ARBA00022475"/>
    </source>
</evidence>
<evidence type="ECO:0000256" key="6">
    <source>
        <dbReference type="ARBA" id="ARBA00038076"/>
    </source>
</evidence>
<accession>A0A284VJR2</accession>
<evidence type="ECO:0000256" key="5">
    <source>
        <dbReference type="ARBA" id="ARBA00023136"/>
    </source>
</evidence>
<feature type="transmembrane region" description="Helical" evidence="7">
    <location>
        <begin position="314"/>
        <end position="332"/>
    </location>
</feature>
<comment type="subcellular location">
    <subcellularLocation>
        <location evidence="1">Cell membrane</location>
        <topology evidence="1">Multi-pass membrane protein</topology>
    </subcellularLocation>
</comment>
<evidence type="ECO:0000259" key="8">
    <source>
        <dbReference type="Pfam" id="PF02687"/>
    </source>
</evidence>
<keyword evidence="3 7" id="KW-0812">Transmembrane</keyword>
<dbReference type="Proteomes" id="UP000218615">
    <property type="component" value="Unassembled WGS sequence"/>
</dbReference>
<protein>
    <submittedName>
        <fullName evidence="10">Putative Efflux ABC transporter, permease protein</fullName>
    </submittedName>
</protein>
<proteinExistence type="inferred from homology"/>
<dbReference type="PANTHER" id="PTHR30572:SF4">
    <property type="entry name" value="ABC TRANSPORTER PERMEASE YTRF"/>
    <property type="match status" value="1"/>
</dbReference>
<evidence type="ECO:0000256" key="1">
    <source>
        <dbReference type="ARBA" id="ARBA00004651"/>
    </source>
</evidence>
<feature type="transmembrane region" description="Helical" evidence="7">
    <location>
        <begin position="17"/>
        <end position="39"/>
    </location>
</feature>
<dbReference type="AlphaFoldDB" id="A0A284VJR2"/>
<dbReference type="EMBL" id="FZMP01000024">
    <property type="protein sequence ID" value="SNQ59490.1"/>
    <property type="molecule type" value="Genomic_DNA"/>
</dbReference>
<feature type="domain" description="MacB-like periplasmic core" evidence="9">
    <location>
        <begin position="18"/>
        <end position="186"/>
    </location>
</feature>
<evidence type="ECO:0000256" key="7">
    <source>
        <dbReference type="SAM" id="Phobius"/>
    </source>
</evidence>
<dbReference type="InterPro" id="IPR050250">
    <property type="entry name" value="Macrolide_Exporter_MacB"/>
</dbReference>
<comment type="similarity">
    <text evidence="6">Belongs to the ABC-4 integral membrane protein family.</text>
</comment>
<organism evidence="10 11">
    <name type="scientific">Candidatus Methanoperedens nitratireducens</name>
    <dbReference type="NCBI Taxonomy" id="1392998"/>
    <lineage>
        <taxon>Archaea</taxon>
        <taxon>Methanobacteriati</taxon>
        <taxon>Methanobacteriota</taxon>
        <taxon>Stenosarchaea group</taxon>
        <taxon>Methanomicrobia</taxon>
        <taxon>Methanosarcinales</taxon>
        <taxon>ANME-2 cluster</taxon>
        <taxon>Candidatus Methanoperedentaceae</taxon>
        <taxon>Candidatus Methanoperedens</taxon>
    </lineage>
</organism>
<keyword evidence="5 7" id="KW-0472">Membrane</keyword>
<keyword evidence="4 7" id="KW-1133">Transmembrane helix</keyword>
<sequence length="349" mass="37593">MFTRLVIRSLRVRKERFLVSVIAIMLGAAVVTSLLTVSLDIREKMGKELRSYGANLIVLPGEGEYIDQFDATHSSIIGSVPFLYFKTGVNAKNVEFAGTDIGAARKMNPWWHIEGRLPEQDEVLAGINAAKKLGLKAGDALSAGNRTFKVSGILDTGTSDDNRIFIPMKTAEAISGKSGATLVQVSVLGNIDDVVKYLENKNYKVKKVMQVAESEEALLDKTQLLMALVAFFVLSAACLCLLSTMITGVLERSREIGLMKALGCANERLAAIFLTEAGVIGIAGGTFGYLVGLLLSQLIGMKIFDVQVSVKPEVFALTLLISITISVTASLLPVRRAVSIDPVVILRGE</sequence>
<evidence type="ECO:0000256" key="4">
    <source>
        <dbReference type="ARBA" id="ARBA00022989"/>
    </source>
</evidence>
<keyword evidence="11" id="KW-1185">Reference proteome</keyword>